<evidence type="ECO:0000256" key="5">
    <source>
        <dbReference type="ARBA" id="ARBA00022759"/>
    </source>
</evidence>
<evidence type="ECO:0000256" key="1">
    <source>
        <dbReference type="ARBA" id="ARBA00003293"/>
    </source>
</evidence>
<keyword evidence="6" id="KW-0378">Hydrolase</keyword>
<gene>
    <name evidence="8" type="ORF">GTU67_14470</name>
</gene>
<dbReference type="InterPro" id="IPR008766">
    <property type="entry name" value="Replication_gene_A-like"/>
</dbReference>
<evidence type="ECO:0000313" key="9">
    <source>
        <dbReference type="Proteomes" id="UP000545386"/>
    </source>
</evidence>
<sequence>MSLLYTNKSSRTTNNVGESTNVLLALAKDKTAELLSELDEGRAQVNHSILEIECNRLRINPRLRAELHKHLKKTNLHTALKAAPVLCAIDKLNPTPRHNKKLLGVLFKNGANQAAELIKAVQQHTLPAAPAIDISYQKARALANSLAEDFFIRGWSYKEKIADKLDKEAQAQFEEDLQEVKRIINYKKRKQTDAQGFYKRASEPKFWVKKIQAQANQAAIQTSRILQQMGTGPGREAYLPGYVIDRKHEQIDMMNDWLARSIISSGGTIKTLFEIAFEAPVRQFHELQIRILAQAKRMKKLGCIAFFVTVTPPSRMHSARLARWGKNKGFSEPNPKFDPAITPGLAADWLQKSWQNFRALMNEHQTQFSYFGAQEPHKDGTPHRHYIIYIRIKDENILEHCLKTAFLYSDEPDEPGAREHRIKIEKEHTNGGVQSYISKLLAYPLKTLNTEKEKKGEETNDQGDKPAAESLFNKAIGKRTFYTSADFVGIWRWLRACDEASAERFPAEMKAAWHAAHGTGSETTKPEHYLIFLESGATQYKPAFRMEDYYDIEYKTIDDFDSYEEYKDAYLEFCHTDDYSLVAKLFKRKLNRYGEPAKPSLNKAPLLYKANKNSRPTLISRKVKHWEKEHDEESTGEQIAALIKTIKARAQAKKEAKNSESLQLFIQGQGAETRASAGFEISTDLESWQNSAIDAANADFMSPAPPPH</sequence>
<comment type="caution">
    <text evidence="8">The sequence shown here is derived from an EMBL/GenBank/DDBJ whole genome shotgun (WGS) entry which is preliminary data.</text>
</comment>
<dbReference type="Pfam" id="PF05840">
    <property type="entry name" value="Phage_GPA"/>
    <property type="match status" value="1"/>
</dbReference>
<proteinExistence type="inferred from homology"/>
<evidence type="ECO:0000313" key="8">
    <source>
        <dbReference type="EMBL" id="MBC2771109.1"/>
    </source>
</evidence>
<dbReference type="GO" id="GO:0016787">
    <property type="term" value="F:hydrolase activity"/>
    <property type="evidence" value="ECO:0007669"/>
    <property type="project" value="UniProtKB-KW"/>
</dbReference>
<dbReference type="Proteomes" id="UP000545386">
    <property type="component" value="Unassembled WGS sequence"/>
</dbReference>
<organism evidence="8 9">
    <name type="scientific">Pusillimonas minor</name>
    <dbReference type="NCBI Taxonomy" id="2697024"/>
    <lineage>
        <taxon>Bacteria</taxon>
        <taxon>Pseudomonadati</taxon>
        <taxon>Pseudomonadota</taxon>
        <taxon>Betaproteobacteria</taxon>
        <taxon>Burkholderiales</taxon>
        <taxon>Alcaligenaceae</taxon>
        <taxon>Pusillimonas</taxon>
    </lineage>
</organism>
<dbReference type="RefSeq" id="WP_123661191.1">
    <property type="nucleotide sequence ID" value="NZ_JACJUU010000020.1"/>
</dbReference>
<keyword evidence="4" id="KW-0540">Nuclease</keyword>
<dbReference type="GO" id="GO:0006260">
    <property type="term" value="P:DNA replication"/>
    <property type="evidence" value="ECO:0007669"/>
    <property type="project" value="UniProtKB-KW"/>
</dbReference>
<evidence type="ECO:0000256" key="4">
    <source>
        <dbReference type="ARBA" id="ARBA00022722"/>
    </source>
</evidence>
<keyword evidence="5 8" id="KW-0255">Endonuclease</keyword>
<evidence type="ECO:0000256" key="6">
    <source>
        <dbReference type="ARBA" id="ARBA00022801"/>
    </source>
</evidence>
<evidence type="ECO:0000256" key="3">
    <source>
        <dbReference type="ARBA" id="ARBA00022705"/>
    </source>
</evidence>
<keyword evidence="3" id="KW-0235">DNA replication</keyword>
<protein>
    <submittedName>
        <fullName evidence="8">Replication endonuclease</fullName>
    </submittedName>
</protein>
<keyword evidence="9" id="KW-1185">Reference proteome</keyword>
<evidence type="ECO:0000256" key="2">
    <source>
        <dbReference type="ARBA" id="ARBA00009260"/>
    </source>
</evidence>
<name>A0A842HQ83_9BURK</name>
<dbReference type="AlphaFoldDB" id="A0A842HQ83"/>
<evidence type="ECO:0000259" key="7">
    <source>
        <dbReference type="Pfam" id="PF05840"/>
    </source>
</evidence>
<dbReference type="GO" id="GO:0004519">
    <property type="term" value="F:endonuclease activity"/>
    <property type="evidence" value="ECO:0007669"/>
    <property type="project" value="UniProtKB-KW"/>
</dbReference>
<reference evidence="8 9" key="1">
    <citation type="submission" date="2020-08" db="EMBL/GenBank/DDBJ databases">
        <title>Paraeoetvoesia sp. YC-7-48 draft genome sequence.</title>
        <authorList>
            <person name="Yao L."/>
        </authorList>
    </citation>
    <scope>NUCLEOTIDE SEQUENCE [LARGE SCALE GENOMIC DNA]</scope>
    <source>
        <strain evidence="9">YC-7-48</strain>
    </source>
</reference>
<dbReference type="EMBL" id="JACJUU010000020">
    <property type="protein sequence ID" value="MBC2771109.1"/>
    <property type="molecule type" value="Genomic_DNA"/>
</dbReference>
<feature type="domain" description="Replication gene A protein-like" evidence="7">
    <location>
        <begin position="156"/>
        <end position="440"/>
    </location>
</feature>
<accession>A0A842HQ83</accession>
<comment type="similarity">
    <text evidence="2">Belongs to the phage GPA family.</text>
</comment>
<comment type="function">
    <text evidence="1">Possible endonuclease which induces a single-strand cut and initiates DNA replication.</text>
</comment>